<dbReference type="Gene3D" id="1.10.630.10">
    <property type="entry name" value="Cytochrome P450"/>
    <property type="match status" value="1"/>
</dbReference>
<keyword evidence="7" id="KW-1185">Reference proteome</keyword>
<dbReference type="EMBL" id="KZ824267">
    <property type="protein sequence ID" value="RAL17308.1"/>
    <property type="molecule type" value="Genomic_DNA"/>
</dbReference>
<comment type="similarity">
    <text evidence="1">Belongs to the cytochrome P450 family.</text>
</comment>
<dbReference type="InterPro" id="IPR036396">
    <property type="entry name" value="Cyt_P450_sf"/>
</dbReference>
<keyword evidence="5" id="KW-1133">Transmembrane helix</keyword>
<gene>
    <name evidence="6" type="ORF">BO97DRAFT_334072</name>
</gene>
<dbReference type="AlphaFoldDB" id="A0A395IDT7"/>
<evidence type="ECO:0000256" key="3">
    <source>
        <dbReference type="ARBA" id="ARBA00023033"/>
    </source>
</evidence>
<dbReference type="STRING" id="1450537.A0A395IDT7"/>
<keyword evidence="5" id="KW-0812">Transmembrane</keyword>
<keyword evidence="5" id="KW-0472">Membrane</keyword>
<dbReference type="GO" id="GO:0004497">
    <property type="term" value="F:monooxygenase activity"/>
    <property type="evidence" value="ECO:0007669"/>
    <property type="project" value="UniProtKB-KW"/>
</dbReference>
<sequence>MEALAIQPQVAALLFRKSFLWSLLFSLTLTFICYVFYFTIIYPAWFSPLRHLPKPRGATPILGHALAEFKMPRGNEYLRFMNETTNAGIIHLHGAFGADQLLLTNPAALNEVLVKQPYDFEWPEGDRNFLRRILGRGLITAVGHAHKHQRKQIAQSFGVKDIKSLYPLFWERSRDLVTKIAEELSQQRSTTGGSSDVCGEVDVGGWAQRVTLDVVGEALFGWKFNTLENPDHEFAHSFEQIFEPTIENALLFAVSVYAPPWALDYIPGGVSERFLAATGKVRDVCRAFIRAKSTDDNAPKDLLSQLMTQEGMCEDLLVDQTLTLLTAGHETVAIAFTWAIYLLAKHPDIQSQLRRELRSNLPHHTTVVDGDHLPSTLESLPILNGVVNETLRLYPSAPVAVRVSVRDTCILRNYVPEGTRIIVSPWAVNRSVDLWGPQAEMFMPTRWIDPPESRNVAEGVEAKARPPLLTFLHGPRNCLGQGFAKAELLSLLAVFTRSFEVSMIDPGDAKVPGGALSAKPAGGMRLRLKVVEETICVEDKCL</sequence>
<keyword evidence="4" id="KW-0479">Metal-binding</keyword>
<dbReference type="GeneID" id="37195674"/>
<evidence type="ECO:0000256" key="2">
    <source>
        <dbReference type="ARBA" id="ARBA00023002"/>
    </source>
</evidence>
<dbReference type="GO" id="GO:0020037">
    <property type="term" value="F:heme binding"/>
    <property type="evidence" value="ECO:0007669"/>
    <property type="project" value="InterPro"/>
</dbReference>
<evidence type="ECO:0000256" key="4">
    <source>
        <dbReference type="PIRSR" id="PIRSR602401-1"/>
    </source>
</evidence>
<accession>A0A395IDT7</accession>
<dbReference type="PANTHER" id="PTHR24305:SF166">
    <property type="entry name" value="CYTOCHROME P450 12A4, MITOCHONDRIAL-RELATED"/>
    <property type="match status" value="1"/>
</dbReference>
<evidence type="ECO:0000313" key="7">
    <source>
        <dbReference type="Proteomes" id="UP000248961"/>
    </source>
</evidence>
<dbReference type="InterPro" id="IPR002401">
    <property type="entry name" value="Cyt_P450_E_grp-I"/>
</dbReference>
<dbReference type="PRINTS" id="PR00463">
    <property type="entry name" value="EP450I"/>
</dbReference>
<dbReference type="RefSeq" id="XP_025556462.1">
    <property type="nucleotide sequence ID" value="XM_025691385.1"/>
</dbReference>
<dbReference type="PANTHER" id="PTHR24305">
    <property type="entry name" value="CYTOCHROME P450"/>
    <property type="match status" value="1"/>
</dbReference>
<proteinExistence type="inferred from homology"/>
<dbReference type="InterPro" id="IPR001128">
    <property type="entry name" value="Cyt_P450"/>
</dbReference>
<feature type="binding site" description="axial binding residue" evidence="4">
    <location>
        <position position="478"/>
    </location>
    <ligand>
        <name>heme</name>
        <dbReference type="ChEBI" id="CHEBI:30413"/>
    </ligand>
    <ligandPart>
        <name>Fe</name>
        <dbReference type="ChEBI" id="CHEBI:18248"/>
    </ligandPart>
</feature>
<dbReference type="VEuPathDB" id="FungiDB:BO97DRAFT_334072"/>
<comment type="cofactor">
    <cofactor evidence="4">
        <name>heme</name>
        <dbReference type="ChEBI" id="CHEBI:30413"/>
    </cofactor>
</comment>
<organism evidence="6 7">
    <name type="scientific">Aspergillus homomorphus (strain CBS 101889)</name>
    <dbReference type="NCBI Taxonomy" id="1450537"/>
    <lineage>
        <taxon>Eukaryota</taxon>
        <taxon>Fungi</taxon>
        <taxon>Dikarya</taxon>
        <taxon>Ascomycota</taxon>
        <taxon>Pezizomycotina</taxon>
        <taxon>Eurotiomycetes</taxon>
        <taxon>Eurotiomycetidae</taxon>
        <taxon>Eurotiales</taxon>
        <taxon>Aspergillaceae</taxon>
        <taxon>Aspergillus</taxon>
        <taxon>Aspergillus subgen. Circumdati</taxon>
    </lineage>
</organism>
<dbReference type="CDD" id="cd11069">
    <property type="entry name" value="CYP_FUM15-like"/>
    <property type="match status" value="1"/>
</dbReference>
<dbReference type="SUPFAM" id="SSF48264">
    <property type="entry name" value="Cytochrome P450"/>
    <property type="match status" value="1"/>
</dbReference>
<keyword evidence="4" id="KW-0349">Heme</keyword>
<keyword evidence="3 6" id="KW-0503">Monooxygenase</keyword>
<protein>
    <submittedName>
        <fullName evidence="6">Cytochrome P450 monooxygenase</fullName>
    </submittedName>
</protein>
<feature type="transmembrane region" description="Helical" evidence="5">
    <location>
        <begin position="20"/>
        <end position="46"/>
    </location>
</feature>
<dbReference type="Pfam" id="PF00067">
    <property type="entry name" value="p450"/>
    <property type="match status" value="1"/>
</dbReference>
<dbReference type="PRINTS" id="PR00385">
    <property type="entry name" value="P450"/>
</dbReference>
<dbReference type="InterPro" id="IPR050121">
    <property type="entry name" value="Cytochrome_P450_monoxygenase"/>
</dbReference>
<evidence type="ECO:0000256" key="5">
    <source>
        <dbReference type="SAM" id="Phobius"/>
    </source>
</evidence>
<keyword evidence="4" id="KW-0408">Iron</keyword>
<reference evidence="6 7" key="1">
    <citation type="submission" date="2018-02" db="EMBL/GenBank/DDBJ databases">
        <title>The genomes of Aspergillus section Nigri reveals drivers in fungal speciation.</title>
        <authorList>
            <consortium name="DOE Joint Genome Institute"/>
            <person name="Vesth T.C."/>
            <person name="Nybo J."/>
            <person name="Theobald S."/>
            <person name="Brandl J."/>
            <person name="Frisvad J.C."/>
            <person name="Nielsen K.F."/>
            <person name="Lyhne E.K."/>
            <person name="Kogle M.E."/>
            <person name="Kuo A."/>
            <person name="Riley R."/>
            <person name="Clum A."/>
            <person name="Nolan M."/>
            <person name="Lipzen A."/>
            <person name="Salamov A."/>
            <person name="Henrissat B."/>
            <person name="Wiebenga A."/>
            <person name="De vries R.P."/>
            <person name="Grigoriev I.V."/>
            <person name="Mortensen U.H."/>
            <person name="Andersen M.R."/>
            <person name="Baker S.E."/>
        </authorList>
    </citation>
    <scope>NUCLEOTIDE SEQUENCE [LARGE SCALE GENOMIC DNA]</scope>
    <source>
        <strain evidence="6 7">CBS 101889</strain>
    </source>
</reference>
<dbReference type="OrthoDB" id="1470350at2759"/>
<dbReference type="Proteomes" id="UP000248961">
    <property type="component" value="Unassembled WGS sequence"/>
</dbReference>
<evidence type="ECO:0000313" key="6">
    <source>
        <dbReference type="EMBL" id="RAL17308.1"/>
    </source>
</evidence>
<dbReference type="GO" id="GO:0016705">
    <property type="term" value="F:oxidoreductase activity, acting on paired donors, with incorporation or reduction of molecular oxygen"/>
    <property type="evidence" value="ECO:0007669"/>
    <property type="project" value="InterPro"/>
</dbReference>
<evidence type="ECO:0000256" key="1">
    <source>
        <dbReference type="ARBA" id="ARBA00010617"/>
    </source>
</evidence>
<dbReference type="GO" id="GO:0005506">
    <property type="term" value="F:iron ion binding"/>
    <property type="evidence" value="ECO:0007669"/>
    <property type="project" value="InterPro"/>
</dbReference>
<keyword evidence="2" id="KW-0560">Oxidoreductase</keyword>
<name>A0A395IDT7_ASPHC</name>